<feature type="domain" description="DUF1508" evidence="1">
    <location>
        <begin position="32"/>
        <end position="78"/>
    </location>
</feature>
<dbReference type="InterPro" id="IPR036913">
    <property type="entry name" value="YegP-like_sf"/>
</dbReference>
<reference evidence="2 3" key="1">
    <citation type="submission" date="2011-04" db="EMBL/GenBank/DDBJ databases">
        <title>The Genome Sequence of Dysgonomonas gadei ATCC BAA-286.</title>
        <authorList>
            <consortium name="The Broad Institute Genome Sequencing Platform"/>
            <person name="Earl A."/>
            <person name="Ward D."/>
            <person name="Feldgarden M."/>
            <person name="Gevers D."/>
            <person name="Pudlo N."/>
            <person name="Martens E."/>
            <person name="Allen-Vercoe E."/>
            <person name="Young S.K."/>
            <person name="Zeng Q."/>
            <person name="Gargeya S."/>
            <person name="Fitzgerald M."/>
            <person name="Haas B."/>
            <person name="Abouelleil A."/>
            <person name="Alvarado L."/>
            <person name="Arachchi H.M."/>
            <person name="Berlin A."/>
            <person name="Brown A."/>
            <person name="Chapman S.B."/>
            <person name="Chen Z."/>
            <person name="Dunbar C."/>
            <person name="Freedman E."/>
            <person name="Gearin G."/>
            <person name="Gellesch M."/>
            <person name="Goldberg J."/>
            <person name="Griggs A."/>
            <person name="Gujja S."/>
            <person name="Heiman D."/>
            <person name="Howarth C."/>
            <person name="Larson L."/>
            <person name="Lui A."/>
            <person name="MacDonald P.J.P."/>
            <person name="Mehta T."/>
            <person name="Montmayeur A."/>
            <person name="Murphy C."/>
            <person name="Neiman D."/>
            <person name="Pearson M."/>
            <person name="Priest M."/>
            <person name="Roberts A."/>
            <person name="Saif S."/>
            <person name="Shea T."/>
            <person name="Shenoy N."/>
            <person name="Sisk P."/>
            <person name="Stolte C."/>
            <person name="Sykes S."/>
            <person name="Yandava C."/>
            <person name="Wortman J."/>
            <person name="Nusbaum C."/>
            <person name="Birren B."/>
        </authorList>
    </citation>
    <scope>NUCLEOTIDE SEQUENCE [LARGE SCALE GENOMIC DNA]</scope>
    <source>
        <strain evidence="2 3">ATCC BAA-286</strain>
    </source>
</reference>
<dbReference type="eggNOG" id="COG3422">
    <property type="taxonomic scope" value="Bacteria"/>
</dbReference>
<protein>
    <recommendedName>
        <fullName evidence="1">DUF1508 domain-containing protein</fullName>
    </recommendedName>
</protein>
<dbReference type="PANTHER" id="PTHR40606:SF1">
    <property type="entry name" value="UPF0339 PROTEIN YEGP"/>
    <property type="match status" value="1"/>
</dbReference>
<sequence>MKTELFVVNLRYPKYKLLKQNKMGKFEIKKRKSGEYQFDLKASNGQVILTSEGYTTKENCKNGIESVKKNSQVDARFDKLEAKNGKPYFNLKATNGQIIGTSEMYETVASRDNGIASVKKNAPDAEVVDLTVEK</sequence>
<dbReference type="HOGENOM" id="CLU_163886_0_0_10"/>
<dbReference type="InterPro" id="IPR010879">
    <property type="entry name" value="DUF1508"/>
</dbReference>
<comment type="caution">
    <text evidence="2">The sequence shown here is derived from an EMBL/GenBank/DDBJ whole genome shotgun (WGS) entry which is preliminary data.</text>
</comment>
<evidence type="ECO:0000313" key="3">
    <source>
        <dbReference type="Proteomes" id="UP000004913"/>
    </source>
</evidence>
<keyword evidence="3" id="KW-1185">Reference proteome</keyword>
<proteinExistence type="predicted"/>
<dbReference type="PANTHER" id="PTHR40606">
    <property type="match status" value="1"/>
</dbReference>
<dbReference type="Proteomes" id="UP000004913">
    <property type="component" value="Unassembled WGS sequence"/>
</dbReference>
<dbReference type="InterPro" id="IPR051141">
    <property type="entry name" value="UPF0339_domain"/>
</dbReference>
<dbReference type="STRING" id="742766.HMPREF9455_00020"/>
<dbReference type="EMBL" id="ADLV01000002">
    <property type="protein sequence ID" value="EGK01898.1"/>
    <property type="molecule type" value="Genomic_DNA"/>
</dbReference>
<name>F5ISF3_9BACT</name>
<accession>F5ISF3</accession>
<evidence type="ECO:0000313" key="2">
    <source>
        <dbReference type="EMBL" id="EGK01898.1"/>
    </source>
</evidence>
<organism evidence="2 3">
    <name type="scientific">Dysgonomonas gadei ATCC BAA-286</name>
    <dbReference type="NCBI Taxonomy" id="742766"/>
    <lineage>
        <taxon>Bacteria</taxon>
        <taxon>Pseudomonadati</taxon>
        <taxon>Bacteroidota</taxon>
        <taxon>Bacteroidia</taxon>
        <taxon>Bacteroidales</taxon>
        <taxon>Dysgonomonadaceae</taxon>
        <taxon>Dysgonomonas</taxon>
    </lineage>
</organism>
<dbReference type="AlphaFoldDB" id="F5ISF3"/>
<dbReference type="Pfam" id="PF07411">
    <property type="entry name" value="DUF1508"/>
    <property type="match status" value="2"/>
</dbReference>
<evidence type="ECO:0000259" key="1">
    <source>
        <dbReference type="Pfam" id="PF07411"/>
    </source>
</evidence>
<dbReference type="SUPFAM" id="SSF160113">
    <property type="entry name" value="YegP-like"/>
    <property type="match status" value="2"/>
</dbReference>
<gene>
    <name evidence="2" type="ORF">HMPREF9455_00020</name>
</gene>
<dbReference type="Gene3D" id="2.30.29.80">
    <property type="match status" value="1"/>
</dbReference>
<feature type="domain" description="DUF1508" evidence="1">
    <location>
        <begin position="82"/>
        <end position="129"/>
    </location>
</feature>